<keyword evidence="1" id="KW-0812">Transmembrane</keyword>
<name>A0A834ALS2_9CHIR</name>
<dbReference type="Proteomes" id="UP000664940">
    <property type="component" value="Unassembled WGS sequence"/>
</dbReference>
<feature type="transmembrane region" description="Helical" evidence="1">
    <location>
        <begin position="15"/>
        <end position="34"/>
    </location>
</feature>
<dbReference type="AlphaFoldDB" id="A0A834ALS2"/>
<dbReference type="EMBL" id="JABVXQ010000004">
    <property type="protein sequence ID" value="KAF6114729.1"/>
    <property type="molecule type" value="Genomic_DNA"/>
</dbReference>
<evidence type="ECO:0000313" key="2">
    <source>
        <dbReference type="EMBL" id="KAF6114729.1"/>
    </source>
</evidence>
<proteinExistence type="predicted"/>
<sequence length="156" mass="17938">MNMLLTMEKIKSVTIKFKSIFLLLFFKILFIYFLERGEGREKKKERNINVQEKHQLVASCTPPTGDLAHNPGMCPDQNQTCDLSVCRTMPNPLSHTSQDLKVFLSGILFYNFQMGSGKSLKCIPYTSIMLVQNSYYVYQLNLSPALNFCYENDNTN</sequence>
<accession>A0A834ALS2</accession>
<reference evidence="2 3" key="1">
    <citation type="journal article" date="2020" name="Nature">
        <title>Six reference-quality genomes reveal evolution of bat adaptations.</title>
        <authorList>
            <person name="Jebb D."/>
            <person name="Huang Z."/>
            <person name="Pippel M."/>
            <person name="Hughes G.M."/>
            <person name="Lavrichenko K."/>
            <person name="Devanna P."/>
            <person name="Winkler S."/>
            <person name="Jermiin L.S."/>
            <person name="Skirmuntt E.C."/>
            <person name="Katzourakis A."/>
            <person name="Burkitt-Gray L."/>
            <person name="Ray D.A."/>
            <person name="Sullivan K.A.M."/>
            <person name="Roscito J.G."/>
            <person name="Kirilenko B.M."/>
            <person name="Davalos L.M."/>
            <person name="Corthals A.P."/>
            <person name="Power M.L."/>
            <person name="Jones G."/>
            <person name="Ransome R.D."/>
            <person name="Dechmann D.K.N."/>
            <person name="Locatelli A.G."/>
            <person name="Puechmaille S.J."/>
            <person name="Fedrigo O."/>
            <person name="Jarvis E.D."/>
            <person name="Hiller M."/>
            <person name="Vernes S.C."/>
            <person name="Myers E.W."/>
            <person name="Teeling E.C."/>
        </authorList>
    </citation>
    <scope>NUCLEOTIDE SEQUENCE [LARGE SCALE GENOMIC DNA]</scope>
    <source>
        <strain evidence="2">Bat1K_MPI-CBG_1</strain>
    </source>
</reference>
<organism evidence="2 3">
    <name type="scientific">Phyllostomus discolor</name>
    <name type="common">pale spear-nosed bat</name>
    <dbReference type="NCBI Taxonomy" id="89673"/>
    <lineage>
        <taxon>Eukaryota</taxon>
        <taxon>Metazoa</taxon>
        <taxon>Chordata</taxon>
        <taxon>Craniata</taxon>
        <taxon>Vertebrata</taxon>
        <taxon>Euteleostomi</taxon>
        <taxon>Mammalia</taxon>
        <taxon>Eutheria</taxon>
        <taxon>Laurasiatheria</taxon>
        <taxon>Chiroptera</taxon>
        <taxon>Yangochiroptera</taxon>
        <taxon>Phyllostomidae</taxon>
        <taxon>Phyllostominae</taxon>
        <taxon>Phyllostomus</taxon>
    </lineage>
</organism>
<comment type="caution">
    <text evidence="2">The sequence shown here is derived from an EMBL/GenBank/DDBJ whole genome shotgun (WGS) entry which is preliminary data.</text>
</comment>
<protein>
    <submittedName>
        <fullName evidence="2">Uncharacterized protein</fullName>
    </submittedName>
</protein>
<evidence type="ECO:0000313" key="3">
    <source>
        <dbReference type="Proteomes" id="UP000664940"/>
    </source>
</evidence>
<evidence type="ECO:0000256" key="1">
    <source>
        <dbReference type="SAM" id="Phobius"/>
    </source>
</evidence>
<keyword evidence="1" id="KW-0472">Membrane</keyword>
<gene>
    <name evidence="2" type="ORF">HJG60_010663</name>
</gene>
<keyword evidence="1" id="KW-1133">Transmembrane helix</keyword>